<dbReference type="GO" id="GO:0005737">
    <property type="term" value="C:cytoplasm"/>
    <property type="evidence" value="ECO:0007669"/>
    <property type="project" value="UniProtKB-SubCell"/>
</dbReference>
<dbReference type="OrthoDB" id="9793681at2"/>
<keyword evidence="2" id="KW-0810">Translation regulation</keyword>
<comment type="subcellular location">
    <subcellularLocation>
        <location evidence="2">Cytoplasm</location>
    </subcellularLocation>
</comment>
<gene>
    <name evidence="2 3" type="primary">rsfS</name>
    <name evidence="3" type="ORF">CKF58_05680</name>
</gene>
<reference evidence="3 4" key="1">
    <citation type="submission" date="2017-08" db="EMBL/GenBank/DDBJ databases">
        <title>Reclassification of Bisgaard taxon 37 and 44.</title>
        <authorList>
            <person name="Christensen H."/>
        </authorList>
    </citation>
    <scope>NUCLEOTIDE SEQUENCE [LARGE SCALE GENOMIC DNA]</scope>
    <source>
        <strain evidence="3 4">111</strain>
    </source>
</reference>
<dbReference type="PANTHER" id="PTHR21043">
    <property type="entry name" value="IOJAP SUPERFAMILY ORTHOLOG"/>
    <property type="match status" value="1"/>
</dbReference>
<comment type="subunit">
    <text evidence="2">Interacts with ribosomal protein uL14 (rplN).</text>
</comment>
<dbReference type="SUPFAM" id="SSF81301">
    <property type="entry name" value="Nucleotidyltransferase"/>
    <property type="match status" value="1"/>
</dbReference>
<dbReference type="AlphaFoldDB" id="A0A3A1YH38"/>
<dbReference type="NCBIfam" id="TIGR00090">
    <property type="entry name" value="rsfS_iojap_ybeB"/>
    <property type="match status" value="1"/>
</dbReference>
<dbReference type="HAMAP" id="MF_01477">
    <property type="entry name" value="Iojap_RsfS"/>
    <property type="match status" value="1"/>
</dbReference>
<dbReference type="Pfam" id="PF02410">
    <property type="entry name" value="RsfS"/>
    <property type="match status" value="1"/>
</dbReference>
<comment type="similarity">
    <text evidence="1 2">Belongs to the Iojap/RsfS family.</text>
</comment>
<dbReference type="GO" id="GO:0090071">
    <property type="term" value="P:negative regulation of ribosome biogenesis"/>
    <property type="evidence" value="ECO:0007669"/>
    <property type="project" value="UniProtKB-UniRule"/>
</dbReference>
<dbReference type="Proteomes" id="UP000265916">
    <property type="component" value="Unassembled WGS sequence"/>
</dbReference>
<protein>
    <recommendedName>
        <fullName evidence="2">Ribosomal silencing factor RsfS</fullName>
    </recommendedName>
</protein>
<accession>A0A3A1YH38</accession>
<dbReference type="InterPro" id="IPR043519">
    <property type="entry name" value="NT_sf"/>
</dbReference>
<keyword evidence="2" id="KW-0678">Repressor</keyword>
<sequence>METSQTEICSLILDKLDDLKAQEPCKIDVRAKSTITDTMIIVTATSDRHCGALARHLIDEMKKQGIESYGSEGTNTAEWIVVDFGSIMVHIMQDQARKEYDLEKLWS</sequence>
<keyword evidence="4" id="KW-1185">Reference proteome</keyword>
<dbReference type="InterPro" id="IPR004394">
    <property type="entry name" value="Iojap/RsfS/C7orf30"/>
</dbReference>
<evidence type="ECO:0000256" key="2">
    <source>
        <dbReference type="HAMAP-Rule" id="MF_01477"/>
    </source>
</evidence>
<organism evidence="3 4">
    <name type="scientific">Psittacicella hinzii</name>
    <dbReference type="NCBI Taxonomy" id="2028575"/>
    <lineage>
        <taxon>Bacteria</taxon>
        <taxon>Pseudomonadati</taxon>
        <taxon>Pseudomonadota</taxon>
        <taxon>Gammaproteobacteria</taxon>
        <taxon>Pasteurellales</taxon>
        <taxon>Psittacicellaceae</taxon>
        <taxon>Psittacicella</taxon>
    </lineage>
</organism>
<keyword evidence="2" id="KW-0963">Cytoplasm</keyword>
<evidence type="ECO:0000313" key="3">
    <source>
        <dbReference type="EMBL" id="RIY36776.1"/>
    </source>
</evidence>
<comment type="caution">
    <text evidence="3">The sequence shown here is derived from an EMBL/GenBank/DDBJ whole genome shotgun (WGS) entry which is preliminary data.</text>
</comment>
<dbReference type="RefSeq" id="WP_119531848.1">
    <property type="nucleotide sequence ID" value="NZ_JBHSSP010000005.1"/>
</dbReference>
<dbReference type="GO" id="GO:0042256">
    <property type="term" value="P:cytosolic ribosome assembly"/>
    <property type="evidence" value="ECO:0007669"/>
    <property type="project" value="UniProtKB-UniRule"/>
</dbReference>
<evidence type="ECO:0000256" key="1">
    <source>
        <dbReference type="ARBA" id="ARBA00010574"/>
    </source>
</evidence>
<dbReference type="Gene3D" id="3.30.460.10">
    <property type="entry name" value="Beta Polymerase, domain 2"/>
    <property type="match status" value="1"/>
</dbReference>
<comment type="function">
    <text evidence="2">Functions as a ribosomal silencing factor. Interacts with ribosomal protein uL14 (rplN), blocking formation of intersubunit bridge B8. Prevents association of the 30S and 50S ribosomal subunits and the formation of functional ribosomes, thus repressing translation.</text>
</comment>
<proteinExistence type="inferred from homology"/>
<dbReference type="GO" id="GO:0017148">
    <property type="term" value="P:negative regulation of translation"/>
    <property type="evidence" value="ECO:0007669"/>
    <property type="project" value="UniProtKB-UniRule"/>
</dbReference>
<dbReference type="EMBL" id="NRJG01000101">
    <property type="protein sequence ID" value="RIY36776.1"/>
    <property type="molecule type" value="Genomic_DNA"/>
</dbReference>
<name>A0A3A1YH38_9GAMM</name>
<dbReference type="GO" id="GO:0043023">
    <property type="term" value="F:ribosomal large subunit binding"/>
    <property type="evidence" value="ECO:0007669"/>
    <property type="project" value="TreeGrafter"/>
</dbReference>
<dbReference type="PANTHER" id="PTHR21043:SF0">
    <property type="entry name" value="MITOCHONDRIAL ASSEMBLY OF RIBOSOMAL LARGE SUBUNIT PROTEIN 1"/>
    <property type="match status" value="1"/>
</dbReference>
<evidence type="ECO:0000313" key="4">
    <source>
        <dbReference type="Proteomes" id="UP000265916"/>
    </source>
</evidence>